<dbReference type="InterPro" id="IPR013830">
    <property type="entry name" value="SGNH_hydro"/>
</dbReference>
<dbReference type="PANTHER" id="PTHR43695">
    <property type="entry name" value="PUTATIVE (AFU_ORTHOLOGUE AFUA_2G17250)-RELATED"/>
    <property type="match status" value="1"/>
</dbReference>
<dbReference type="PANTHER" id="PTHR43695:SF1">
    <property type="entry name" value="RHAMNOGALACTURONAN ACETYLESTERASE"/>
    <property type="match status" value="1"/>
</dbReference>
<protein>
    <submittedName>
        <fullName evidence="6">Rhamnogalacturonan acetylesterase</fullName>
    </submittedName>
</protein>
<dbReference type="SUPFAM" id="SSF52266">
    <property type="entry name" value="SGNH hydrolase"/>
    <property type="match status" value="1"/>
</dbReference>
<evidence type="ECO:0000313" key="6">
    <source>
        <dbReference type="EMBL" id="MCS0657249.1"/>
    </source>
</evidence>
<feature type="region of interest" description="Disordered" evidence="3">
    <location>
        <begin position="401"/>
        <end position="426"/>
    </location>
</feature>
<name>A0ABT2CTH2_9BURK</name>
<feature type="chain" id="PRO_5046467636" evidence="4">
    <location>
        <begin position="23"/>
        <end position="426"/>
    </location>
</feature>
<dbReference type="CDD" id="cd01821">
    <property type="entry name" value="Rhamnogalacturan_acetylesterase_like"/>
    <property type="match status" value="1"/>
</dbReference>
<keyword evidence="2" id="KW-0378">Hydrolase</keyword>
<evidence type="ECO:0000313" key="7">
    <source>
        <dbReference type="Proteomes" id="UP001204621"/>
    </source>
</evidence>
<dbReference type="RefSeq" id="WP_258810402.1">
    <property type="nucleotide sequence ID" value="NZ_JANUGU010000001.1"/>
</dbReference>
<comment type="similarity">
    <text evidence="1">Belongs to the 'GDSL' lipolytic enzyme family.</text>
</comment>
<gene>
    <name evidence="6" type="ORF">NX778_04130</name>
</gene>
<feature type="compositionally biased region" description="Basic and acidic residues" evidence="3">
    <location>
        <begin position="415"/>
        <end position="426"/>
    </location>
</feature>
<evidence type="ECO:0000256" key="1">
    <source>
        <dbReference type="ARBA" id="ARBA00008668"/>
    </source>
</evidence>
<comment type="caution">
    <text evidence="6">The sequence shown here is derived from an EMBL/GenBank/DDBJ whole genome shotgun (WGS) entry which is preliminary data.</text>
</comment>
<dbReference type="Gene3D" id="2.60.120.430">
    <property type="entry name" value="Galactose-binding lectin"/>
    <property type="match status" value="1"/>
</dbReference>
<keyword evidence="7" id="KW-1185">Reference proteome</keyword>
<evidence type="ECO:0000256" key="3">
    <source>
        <dbReference type="SAM" id="MobiDB-lite"/>
    </source>
</evidence>
<feature type="domain" description="SGNH hydrolase-type esterase" evidence="5">
    <location>
        <begin position="183"/>
        <end position="339"/>
    </location>
</feature>
<dbReference type="EMBL" id="JANUGU010000001">
    <property type="protein sequence ID" value="MCS0657249.1"/>
    <property type="molecule type" value="Genomic_DNA"/>
</dbReference>
<feature type="signal peptide" evidence="4">
    <location>
        <begin position="1"/>
        <end position="22"/>
    </location>
</feature>
<dbReference type="SUPFAM" id="SSF49785">
    <property type="entry name" value="Galactose-binding domain-like"/>
    <property type="match status" value="1"/>
</dbReference>
<evidence type="ECO:0000256" key="4">
    <source>
        <dbReference type="SAM" id="SignalP"/>
    </source>
</evidence>
<sequence>MHPVRQTLAAAVLAAFALSAHAADSYRLAFDKAHAPAGYTVVQPAETYSAERGYGFEPGEKPGGPFYFSVALPEGNYNVTVTLGDDKEPALTTVKAELRRLMLENVATAAGQSVTRTFTVNLRTPQIGAVDHIAAGEVKLKTPRETVKEAWAWDQRLTLEFNGQHPAVRSIEVVPVKTPTLFLLGDSTVCDQPGEPYNSWGQMLPRFLKPGIAVANHGESGETYRDSIGRRRLDKILSVMKPGDTLLMQFGHNDQKQIKAGKGGPFTTYKAEIKTHVDAVRAHGGLPVIVSPMERRGFDAQGKVIPSLAEYAEAARQSAQELGVPFIDLNAKSKVLYEALGPEGSKAAFAEPTPGHLDNTHHDNYGSYELAKLVVTGMQEAKLPAAAFVVDGFAFDPARPDPVASFHVPPSPTPKADRPLGDEDHK</sequence>
<proteinExistence type="inferred from homology"/>
<accession>A0ABT2CTH2</accession>
<dbReference type="Gene3D" id="3.40.50.1110">
    <property type="entry name" value="SGNH hydrolase"/>
    <property type="match status" value="1"/>
</dbReference>
<dbReference type="InterPro" id="IPR036514">
    <property type="entry name" value="SGNH_hydro_sf"/>
</dbReference>
<evidence type="ECO:0000256" key="2">
    <source>
        <dbReference type="ARBA" id="ARBA00022801"/>
    </source>
</evidence>
<dbReference type="InterPro" id="IPR008979">
    <property type="entry name" value="Galactose-bd-like_sf"/>
</dbReference>
<evidence type="ECO:0000259" key="5">
    <source>
        <dbReference type="Pfam" id="PF13472"/>
    </source>
</evidence>
<dbReference type="Pfam" id="PF13472">
    <property type="entry name" value="Lipase_GDSL_2"/>
    <property type="match status" value="1"/>
</dbReference>
<dbReference type="Proteomes" id="UP001204621">
    <property type="component" value="Unassembled WGS sequence"/>
</dbReference>
<organism evidence="6 7">
    <name type="scientific">Massilia terrae</name>
    <dbReference type="NCBI Taxonomy" id="1811224"/>
    <lineage>
        <taxon>Bacteria</taxon>
        <taxon>Pseudomonadati</taxon>
        <taxon>Pseudomonadota</taxon>
        <taxon>Betaproteobacteria</taxon>
        <taxon>Burkholderiales</taxon>
        <taxon>Oxalobacteraceae</taxon>
        <taxon>Telluria group</taxon>
        <taxon>Massilia</taxon>
    </lineage>
</organism>
<reference evidence="6 7" key="1">
    <citation type="submission" date="2022-08" db="EMBL/GenBank/DDBJ databases">
        <title>Reclassification of Massilia species as members of the genera Telluria, Duganella, Pseudoduganella, Mokoshia gen. nov. and Zemynaea gen. nov. using orthogonal and non-orthogonal genome-based approaches.</title>
        <authorList>
            <person name="Bowman J.P."/>
        </authorList>
    </citation>
    <scope>NUCLEOTIDE SEQUENCE [LARGE SCALE GENOMIC DNA]</scope>
    <source>
        <strain evidence="6 7">JCM 31606</strain>
    </source>
</reference>
<keyword evidence="4" id="KW-0732">Signal</keyword>
<dbReference type="InterPro" id="IPR037459">
    <property type="entry name" value="RhgT-like"/>
</dbReference>